<comment type="caution">
    <text evidence="2">The sequence shown here is derived from an EMBL/GenBank/DDBJ whole genome shotgun (WGS) entry which is preliminary data.</text>
</comment>
<dbReference type="InterPro" id="IPR000115">
    <property type="entry name" value="PRibGlycinamide_synth"/>
</dbReference>
<evidence type="ECO:0000313" key="2">
    <source>
        <dbReference type="EMBL" id="MBA0086220.1"/>
    </source>
</evidence>
<dbReference type="SUPFAM" id="SSF52440">
    <property type="entry name" value="PreATP-grasp domain"/>
    <property type="match status" value="1"/>
</dbReference>
<dbReference type="PANTHER" id="PTHR43472">
    <property type="entry name" value="PHOSPHORIBOSYLAMINE--GLYCINE LIGASE"/>
    <property type="match status" value="1"/>
</dbReference>
<keyword evidence="2" id="KW-0436">Ligase</keyword>
<dbReference type="GO" id="GO:0009113">
    <property type="term" value="P:purine nucleobase biosynthetic process"/>
    <property type="evidence" value="ECO:0007669"/>
    <property type="project" value="InterPro"/>
</dbReference>
<accession>A0A7V8SXE1</accession>
<dbReference type="InterPro" id="IPR016185">
    <property type="entry name" value="PreATP-grasp_dom_sf"/>
</dbReference>
<organism evidence="2 3">
    <name type="scientific">Candidatus Acidiferrum panamense</name>
    <dbReference type="NCBI Taxonomy" id="2741543"/>
    <lineage>
        <taxon>Bacteria</taxon>
        <taxon>Pseudomonadati</taxon>
        <taxon>Acidobacteriota</taxon>
        <taxon>Terriglobia</taxon>
        <taxon>Candidatus Acidiferrales</taxon>
        <taxon>Candidatus Acidiferrum</taxon>
    </lineage>
</organism>
<dbReference type="InterPro" id="IPR020562">
    <property type="entry name" value="PRibGlycinamide_synth_N"/>
</dbReference>
<dbReference type="Pfam" id="PF02844">
    <property type="entry name" value="GARS_N"/>
    <property type="match status" value="1"/>
</dbReference>
<sequence length="49" mass="5058">MNILVIGGGGREHALAWKLKQSPRVGKIWCAPGNGGIARDAECVAIDAG</sequence>
<dbReference type="Proteomes" id="UP000567293">
    <property type="component" value="Unassembled WGS sequence"/>
</dbReference>
<feature type="non-terminal residue" evidence="2">
    <location>
        <position position="49"/>
    </location>
</feature>
<dbReference type="PANTHER" id="PTHR43472:SF1">
    <property type="entry name" value="PHOSPHORIBOSYLAMINE--GLYCINE LIGASE, CHLOROPLASTIC"/>
    <property type="match status" value="1"/>
</dbReference>
<protein>
    <submittedName>
        <fullName evidence="2">Phosphoribosylamine--glycine ligase</fullName>
    </submittedName>
</protein>
<dbReference type="GO" id="GO:0004637">
    <property type="term" value="F:phosphoribosylamine-glycine ligase activity"/>
    <property type="evidence" value="ECO:0007669"/>
    <property type="project" value="InterPro"/>
</dbReference>
<evidence type="ECO:0000313" key="3">
    <source>
        <dbReference type="Proteomes" id="UP000567293"/>
    </source>
</evidence>
<evidence type="ECO:0000259" key="1">
    <source>
        <dbReference type="Pfam" id="PF02844"/>
    </source>
</evidence>
<feature type="domain" description="Phosphoribosylglycinamide synthetase N-terminal" evidence="1">
    <location>
        <begin position="1"/>
        <end position="48"/>
    </location>
</feature>
<reference evidence="2" key="1">
    <citation type="submission" date="2020-06" db="EMBL/GenBank/DDBJ databases">
        <title>Legume-microbial interactions unlock mineral nutrients during tropical forest succession.</title>
        <authorList>
            <person name="Epihov D.Z."/>
        </authorList>
    </citation>
    <scope>NUCLEOTIDE SEQUENCE [LARGE SCALE GENOMIC DNA]</scope>
    <source>
        <strain evidence="2">Pan2503</strain>
    </source>
</reference>
<dbReference type="Gene3D" id="3.40.50.20">
    <property type="match status" value="1"/>
</dbReference>
<dbReference type="EMBL" id="JACDQQ010001405">
    <property type="protein sequence ID" value="MBA0086220.1"/>
    <property type="molecule type" value="Genomic_DNA"/>
</dbReference>
<keyword evidence="3" id="KW-1185">Reference proteome</keyword>
<dbReference type="AlphaFoldDB" id="A0A7V8SXE1"/>
<gene>
    <name evidence="2" type="ORF">HRJ53_14635</name>
</gene>
<name>A0A7V8SXE1_9BACT</name>
<proteinExistence type="predicted"/>